<evidence type="ECO:0000313" key="4">
    <source>
        <dbReference type="Proteomes" id="UP001050691"/>
    </source>
</evidence>
<accession>A0AAV5AS50</accession>
<feature type="region of interest" description="Disordered" evidence="1">
    <location>
        <begin position="1"/>
        <end position="32"/>
    </location>
</feature>
<feature type="domain" description="DUF6699" evidence="2">
    <location>
        <begin position="68"/>
        <end position="202"/>
    </location>
</feature>
<keyword evidence="4" id="KW-1185">Reference proteome</keyword>
<dbReference type="Pfam" id="PF20415">
    <property type="entry name" value="DUF6699"/>
    <property type="match status" value="1"/>
</dbReference>
<dbReference type="EMBL" id="BPWL01000010">
    <property type="protein sequence ID" value="GJJ15171.1"/>
    <property type="molecule type" value="Genomic_DNA"/>
</dbReference>
<dbReference type="InterPro" id="IPR046522">
    <property type="entry name" value="DUF6699"/>
</dbReference>
<proteinExistence type="predicted"/>
<protein>
    <recommendedName>
        <fullName evidence="2">DUF6699 domain-containing protein</fullName>
    </recommendedName>
</protein>
<sequence length="218" mass="24266">MNSPPPSPHTPRIKTIPLPVFSSPPERQYRDGQLTPVTPHPLAQQHIQEILQPITNPEDLEEEATSHLYYDFKDHPSRIVFKGKNCTATILLMPATTIPIKQLRILLPTTPPMSVIVTNSHFVSVMDILETIYFTLHAPVSPSIGDDLDLPLESNSSLLMAPSLPPRGNSYAYHPIDKFISEAPRRKIDYLGGRTVFGGLTRCSAGEFGPITWKLHTT</sequence>
<evidence type="ECO:0000256" key="1">
    <source>
        <dbReference type="SAM" id="MobiDB-lite"/>
    </source>
</evidence>
<evidence type="ECO:0000259" key="2">
    <source>
        <dbReference type="Pfam" id="PF20415"/>
    </source>
</evidence>
<dbReference type="AlphaFoldDB" id="A0AAV5AS50"/>
<dbReference type="Proteomes" id="UP001050691">
    <property type="component" value="Unassembled WGS sequence"/>
</dbReference>
<reference evidence="3" key="1">
    <citation type="submission" date="2021-10" db="EMBL/GenBank/DDBJ databases">
        <title>De novo Genome Assembly of Clathrus columnatus (Basidiomycota, Fungi) Using Illumina and Nanopore Sequence Data.</title>
        <authorList>
            <person name="Ogiso-Tanaka E."/>
            <person name="Itagaki H."/>
            <person name="Hosoya T."/>
            <person name="Hosaka K."/>
        </authorList>
    </citation>
    <scope>NUCLEOTIDE SEQUENCE</scope>
    <source>
        <strain evidence="3">MO-923</strain>
    </source>
</reference>
<gene>
    <name evidence="3" type="ORF">Clacol_009446</name>
</gene>
<comment type="caution">
    <text evidence="3">The sequence shown here is derived from an EMBL/GenBank/DDBJ whole genome shotgun (WGS) entry which is preliminary data.</text>
</comment>
<evidence type="ECO:0000313" key="3">
    <source>
        <dbReference type="EMBL" id="GJJ15171.1"/>
    </source>
</evidence>
<organism evidence="3 4">
    <name type="scientific">Clathrus columnatus</name>
    <dbReference type="NCBI Taxonomy" id="1419009"/>
    <lineage>
        <taxon>Eukaryota</taxon>
        <taxon>Fungi</taxon>
        <taxon>Dikarya</taxon>
        <taxon>Basidiomycota</taxon>
        <taxon>Agaricomycotina</taxon>
        <taxon>Agaricomycetes</taxon>
        <taxon>Phallomycetidae</taxon>
        <taxon>Phallales</taxon>
        <taxon>Clathraceae</taxon>
        <taxon>Clathrus</taxon>
    </lineage>
</organism>
<name>A0AAV5AS50_9AGAM</name>